<feature type="region of interest" description="Disordered" evidence="1">
    <location>
        <begin position="658"/>
        <end position="680"/>
    </location>
</feature>
<feature type="region of interest" description="Disordered" evidence="1">
    <location>
        <begin position="15"/>
        <end position="37"/>
    </location>
</feature>
<name>A0A2T5G4D0_HYDSH</name>
<organism evidence="3 4">
    <name type="scientific">Hydrogenibacillus schlegelii</name>
    <name type="common">Bacillus schlegelii</name>
    <dbReference type="NCBI Taxonomy" id="1484"/>
    <lineage>
        <taxon>Bacteria</taxon>
        <taxon>Bacillati</taxon>
        <taxon>Bacillota</taxon>
        <taxon>Bacilli</taxon>
        <taxon>Bacillales</taxon>
        <taxon>Bacillales Family X. Incertae Sedis</taxon>
        <taxon>Hydrogenibacillus</taxon>
    </lineage>
</organism>
<sequence length="712" mass="77682">MKNIEALAVLQSSNGRAATSPLAPTRARDDHRPQSAGQYVEQDGCIARIGDGGAARPLCNFTARIVAEEVRDDGAERKVYFTLEGRLQAGEPLPRVTIPAERFASMGWVAAEWGHRAVVYAGQATRDHLRAAIQLLSQEARRREVFTHLGWRRIGGRWLFLHAGGALGADGYVEGVEVEPPDGLQGYALPEPAEGQRLAEALDQELALIDVAIDTVTAPLLLAVWRAPLAEARPADFSVYVAGPTQAGKSTLTAIALAHYGAGFDRLALPASWAATGNALEKLAFQAKDVPLVVDDFAPHGSQSDVERLHREAERLLRAQGNRAGRIRMAADGSLRPTYFPRGLIISSGEDIPRGQSLRARLIIAELERGRVDWARLSAAQALAAEGVYAGAQAAYIRWLAGRLDALRNELPALHRELRDRLAREGVRDRAGDQAANLWLGWFVWRRFAEEAGLPKEQADAAEARLWSALVELGRGQAAYQRSEDPAERFLELLGAGLASGRFALADAATGELPAEERGRRIGWRAGAEVWLEPEEAFAAIQAFAREQGQALPVTQRTLWRRLAERGAILAERDSKQTYYTVRRVVAGKRKRVLALSADTMAHISSQDMANMADMAEPSHDAGFRAQNAAMSAEEHGQEHGHERDANTVDMSAAMLAEEHGRESWPGSLAAQGPGHDGHEGHVLETYMGHRFYAHIDRGSTDEDEATEVIEL</sequence>
<accession>A0A2T5G4D0</accession>
<dbReference type="EMBL" id="PEBV01000055">
    <property type="protein sequence ID" value="PTQ51028.1"/>
    <property type="molecule type" value="Genomic_DNA"/>
</dbReference>
<protein>
    <submittedName>
        <fullName evidence="3">DNA primase domain protein</fullName>
    </submittedName>
</protein>
<evidence type="ECO:0000256" key="1">
    <source>
        <dbReference type="SAM" id="MobiDB-lite"/>
    </source>
</evidence>
<reference evidence="3 4" key="1">
    <citation type="submission" date="2017-08" db="EMBL/GenBank/DDBJ databases">
        <title>Burning lignite coal seam in the remote Altai Mountains harbors a hydrogen-driven thermophilic microbial community.</title>
        <authorList>
            <person name="Kadnikov V.V."/>
            <person name="Mardanov A.V."/>
            <person name="Ivasenko D."/>
            <person name="Beletsky A.V."/>
            <person name="Karnachuk O.V."/>
            <person name="Ravin N.V."/>
        </authorList>
    </citation>
    <scope>NUCLEOTIDE SEQUENCE [LARGE SCALE GENOMIC DNA]</scope>
    <source>
        <strain evidence="3">AL33</strain>
    </source>
</reference>
<comment type="caution">
    <text evidence="3">The sequence shown here is derived from an EMBL/GenBank/DDBJ whole genome shotgun (WGS) entry which is preliminary data.</text>
</comment>
<dbReference type="InterPro" id="IPR009270">
    <property type="entry name" value="DUF927"/>
</dbReference>
<gene>
    <name evidence="3" type="ORF">HSCHL_1636</name>
</gene>
<evidence type="ECO:0000313" key="4">
    <source>
        <dbReference type="Proteomes" id="UP000244180"/>
    </source>
</evidence>
<evidence type="ECO:0000313" key="3">
    <source>
        <dbReference type="EMBL" id="PTQ51028.1"/>
    </source>
</evidence>
<proteinExistence type="predicted"/>
<dbReference type="RefSeq" id="WP_273000754.1">
    <property type="nucleotide sequence ID" value="NZ_PEBV01000055.1"/>
</dbReference>
<feature type="domain" description="DUF927" evidence="2">
    <location>
        <begin position="237"/>
        <end position="334"/>
    </location>
</feature>
<evidence type="ECO:0000259" key="2">
    <source>
        <dbReference type="Pfam" id="PF06048"/>
    </source>
</evidence>
<dbReference type="AlphaFoldDB" id="A0A2T5G4D0"/>
<dbReference type="Pfam" id="PF06048">
    <property type="entry name" value="DUF927"/>
    <property type="match status" value="1"/>
</dbReference>
<dbReference type="Proteomes" id="UP000244180">
    <property type="component" value="Unassembled WGS sequence"/>
</dbReference>